<dbReference type="EMBL" id="MCGT01000001">
    <property type="protein sequence ID" value="ORX63138.1"/>
    <property type="molecule type" value="Genomic_DNA"/>
</dbReference>
<dbReference type="Pfam" id="PF01103">
    <property type="entry name" value="Omp85"/>
    <property type="match status" value="1"/>
</dbReference>
<comment type="caution">
    <text evidence="7">The sequence shown here is derived from an EMBL/GenBank/DDBJ whole genome shotgun (WGS) entry which is preliminary data.</text>
</comment>
<sequence>MPLEQQLDPDTPSTVHSLRVLGANITRKSFLDQLTRDIFRPQTLGQVFKETRTLADELNRLDIFEEIRVYLDTQKQHPDHIDVTLQLKEKPRALVKTAVNAGYNDILLSEVALARNLFGGAEKAEINLTFGQRTKSAIEAIVSTPLNSPSTTLSAFVNTSIKDHSLFNAYQEKSDVAGVRLKVGSNVGDHSLTYAIARRNVTPFATASATVQGQAGENNKSSLYHTWVHDTRDHPTVPREGVYARLCQEWAGVGERGDEQFFKTQATGQWHQRLNDSVTLSLTAQAGVLAARQPDKVHVSDRLHLGGPLSVRGFQTAGIDANDGDNLGGNLYWTAGASLVSDLPGDAKAWPIKLHGFVNAGNMTSWQLGQPPRAAVEDLQQNARVSYGAGFIVYHAFGRLEANFCVPVQSRAGDRLAPGLQWGVGLHFL</sequence>
<evidence type="ECO:0000313" key="8">
    <source>
        <dbReference type="Proteomes" id="UP000242146"/>
    </source>
</evidence>
<dbReference type="Gene3D" id="2.40.160.50">
    <property type="entry name" value="membrane protein fhac: a member of the omp85/tpsb transporter family"/>
    <property type="match status" value="1"/>
</dbReference>
<dbReference type="OrthoDB" id="1724197at2759"/>
<keyword evidence="8" id="KW-1185">Reference proteome</keyword>
<dbReference type="STRING" id="101127.A0A1X2GYH1"/>
<organism evidence="7 8">
    <name type="scientific">Hesseltinella vesiculosa</name>
    <dbReference type="NCBI Taxonomy" id="101127"/>
    <lineage>
        <taxon>Eukaryota</taxon>
        <taxon>Fungi</taxon>
        <taxon>Fungi incertae sedis</taxon>
        <taxon>Mucoromycota</taxon>
        <taxon>Mucoromycotina</taxon>
        <taxon>Mucoromycetes</taxon>
        <taxon>Mucorales</taxon>
        <taxon>Cunninghamellaceae</taxon>
        <taxon>Hesseltinella</taxon>
    </lineage>
</organism>
<keyword evidence="3" id="KW-1134">Transmembrane beta strand</keyword>
<comment type="subcellular location">
    <subcellularLocation>
        <location evidence="1">Mitochondrion outer membrane</location>
        <topology evidence="1">Multi-pass membrane protein</topology>
    </subcellularLocation>
</comment>
<evidence type="ECO:0000256" key="1">
    <source>
        <dbReference type="ARBA" id="ARBA00004374"/>
    </source>
</evidence>
<evidence type="ECO:0000256" key="2">
    <source>
        <dbReference type="ARBA" id="ARBA00010913"/>
    </source>
</evidence>
<feature type="domain" description="Bacterial surface antigen (D15)" evidence="6">
    <location>
        <begin position="116"/>
        <end position="428"/>
    </location>
</feature>
<dbReference type="PANTHER" id="PTHR12815">
    <property type="entry name" value="SORTING AND ASSEMBLY MACHINERY SAMM50 PROTEIN FAMILY MEMBER"/>
    <property type="match status" value="1"/>
</dbReference>
<dbReference type="Proteomes" id="UP000242146">
    <property type="component" value="Unassembled WGS sequence"/>
</dbReference>
<evidence type="ECO:0000256" key="3">
    <source>
        <dbReference type="ARBA" id="ARBA00022452"/>
    </source>
</evidence>
<accession>A0A1X2GYH1</accession>
<evidence type="ECO:0000259" key="6">
    <source>
        <dbReference type="Pfam" id="PF01103"/>
    </source>
</evidence>
<proteinExistence type="inferred from homology"/>
<dbReference type="InterPro" id="IPR039910">
    <property type="entry name" value="D15-like"/>
</dbReference>
<dbReference type="GO" id="GO:0045040">
    <property type="term" value="P:protein insertion into mitochondrial outer membrane"/>
    <property type="evidence" value="ECO:0007669"/>
    <property type="project" value="TreeGrafter"/>
</dbReference>
<dbReference type="InterPro" id="IPR000184">
    <property type="entry name" value="Bac_surfAg_D15"/>
</dbReference>
<dbReference type="GO" id="GO:0005741">
    <property type="term" value="C:mitochondrial outer membrane"/>
    <property type="evidence" value="ECO:0007669"/>
    <property type="project" value="UniProtKB-SubCell"/>
</dbReference>
<comment type="similarity">
    <text evidence="2">Belongs to the SAM50/omp85 family.</text>
</comment>
<dbReference type="PANTHER" id="PTHR12815:SF18">
    <property type="entry name" value="SORTING AND ASSEMBLY MACHINERY COMPONENT 50 HOMOLOG"/>
    <property type="match status" value="1"/>
</dbReference>
<evidence type="ECO:0000313" key="7">
    <source>
        <dbReference type="EMBL" id="ORX63138.1"/>
    </source>
</evidence>
<name>A0A1X2GYH1_9FUNG</name>
<evidence type="ECO:0000256" key="4">
    <source>
        <dbReference type="ARBA" id="ARBA00022692"/>
    </source>
</evidence>
<keyword evidence="4" id="KW-0812">Transmembrane</keyword>
<keyword evidence="5" id="KW-0472">Membrane</keyword>
<reference evidence="7 8" key="1">
    <citation type="submission" date="2016-07" db="EMBL/GenBank/DDBJ databases">
        <title>Pervasive Adenine N6-methylation of Active Genes in Fungi.</title>
        <authorList>
            <consortium name="DOE Joint Genome Institute"/>
            <person name="Mondo S.J."/>
            <person name="Dannebaum R.O."/>
            <person name="Kuo R.C."/>
            <person name="Labutti K."/>
            <person name="Haridas S."/>
            <person name="Kuo A."/>
            <person name="Salamov A."/>
            <person name="Ahrendt S.R."/>
            <person name="Lipzen A."/>
            <person name="Sullivan W."/>
            <person name="Andreopoulos W.B."/>
            <person name="Clum A."/>
            <person name="Lindquist E."/>
            <person name="Daum C."/>
            <person name="Ramamoorthy G.K."/>
            <person name="Gryganskyi A."/>
            <person name="Culley D."/>
            <person name="Magnuson J.K."/>
            <person name="James T.Y."/>
            <person name="O'Malley M.A."/>
            <person name="Stajich J.E."/>
            <person name="Spatafora J.W."/>
            <person name="Visel A."/>
            <person name="Grigoriev I.V."/>
        </authorList>
    </citation>
    <scope>NUCLEOTIDE SEQUENCE [LARGE SCALE GENOMIC DNA]</scope>
    <source>
        <strain evidence="7 8">NRRL 3301</strain>
    </source>
</reference>
<evidence type="ECO:0000256" key="5">
    <source>
        <dbReference type="ARBA" id="ARBA00023136"/>
    </source>
</evidence>
<gene>
    <name evidence="7" type="ORF">DM01DRAFT_1331212</name>
</gene>
<dbReference type="AlphaFoldDB" id="A0A1X2GYH1"/>
<protein>
    <recommendedName>
        <fullName evidence="6">Bacterial surface antigen (D15) domain-containing protein</fullName>
    </recommendedName>
</protein>